<evidence type="ECO:0000313" key="3">
    <source>
        <dbReference type="Proteomes" id="UP000027822"/>
    </source>
</evidence>
<comment type="caution">
    <text evidence="2">The sequence shown here is derived from an EMBL/GenBank/DDBJ whole genome shotgun (WGS) entry which is preliminary data.</text>
</comment>
<feature type="transmembrane region" description="Helical" evidence="1">
    <location>
        <begin position="143"/>
        <end position="163"/>
    </location>
</feature>
<dbReference type="STRING" id="574376.BAMA_20265"/>
<dbReference type="Proteomes" id="UP000027822">
    <property type="component" value="Unassembled WGS sequence"/>
</dbReference>
<keyword evidence="1" id="KW-0812">Transmembrane</keyword>
<proteinExistence type="predicted"/>
<keyword evidence="3" id="KW-1185">Reference proteome</keyword>
<keyword evidence="1" id="KW-0472">Membrane</keyword>
<evidence type="ECO:0000256" key="1">
    <source>
        <dbReference type="SAM" id="Phobius"/>
    </source>
</evidence>
<dbReference type="OrthoDB" id="2806962at2"/>
<accession>A0A073JZ90</accession>
<dbReference type="EMBL" id="JOTN01000006">
    <property type="protein sequence ID" value="KEK19606.1"/>
    <property type="molecule type" value="Genomic_DNA"/>
</dbReference>
<keyword evidence="1" id="KW-1133">Transmembrane helix</keyword>
<dbReference type="Pfam" id="PF13210">
    <property type="entry name" value="DUF4018"/>
    <property type="match status" value="1"/>
</dbReference>
<dbReference type="AlphaFoldDB" id="A0A073JZ90"/>
<dbReference type="InterPro" id="IPR025089">
    <property type="entry name" value="DUF4018"/>
</dbReference>
<reference evidence="2 3" key="1">
    <citation type="submission" date="2014-06" db="EMBL/GenBank/DDBJ databases">
        <title>Draft genome sequence of Bacillus manliponensis JCM 15802 (MCCC 1A00708).</title>
        <authorList>
            <person name="Lai Q."/>
            <person name="Liu Y."/>
            <person name="Shao Z."/>
        </authorList>
    </citation>
    <scope>NUCLEOTIDE SEQUENCE [LARGE SCALE GENOMIC DNA]</scope>
    <source>
        <strain evidence="2 3">JCM 15802</strain>
    </source>
</reference>
<evidence type="ECO:0008006" key="4">
    <source>
        <dbReference type="Google" id="ProtNLM"/>
    </source>
</evidence>
<protein>
    <recommendedName>
        <fullName evidence="4">DUF4018 domain-containing protein</fullName>
    </recommendedName>
</protein>
<feature type="transmembrane region" description="Helical" evidence="1">
    <location>
        <begin position="224"/>
        <end position="243"/>
    </location>
</feature>
<organism evidence="2 3">
    <name type="scientific">Bacillus manliponensis</name>
    <dbReference type="NCBI Taxonomy" id="574376"/>
    <lineage>
        <taxon>Bacteria</taxon>
        <taxon>Bacillati</taxon>
        <taxon>Bacillota</taxon>
        <taxon>Bacilli</taxon>
        <taxon>Bacillales</taxon>
        <taxon>Bacillaceae</taxon>
        <taxon>Bacillus</taxon>
        <taxon>Bacillus cereus group</taxon>
    </lineage>
</organism>
<dbReference type="RefSeq" id="WP_034638408.1">
    <property type="nucleotide sequence ID" value="NZ_CBCSJC010000033.1"/>
</dbReference>
<feature type="transmembrane region" description="Helical" evidence="1">
    <location>
        <begin position="52"/>
        <end position="83"/>
    </location>
</feature>
<feature type="transmembrane region" description="Helical" evidence="1">
    <location>
        <begin position="12"/>
        <end position="40"/>
    </location>
</feature>
<evidence type="ECO:0000313" key="2">
    <source>
        <dbReference type="EMBL" id="KEK19606.1"/>
    </source>
</evidence>
<sequence length="366" mass="42838">MKTWLRYVNDFVLLLFLCLITEKGETINIFLFLIASYICFIPMQKAKQNKKLYIVLLFALQIFACFTLSLFSTIGSVLLPFFFLLLYIKEDTSPYQKLGGGFIWFCFSIFLNSKFPSLFEAGLFALHILLTLWITSLNRNQQMLRVISITAIGVASFLIIPLLPYMRTILSYILYWVAFGFGYVLNPILEILLGMDRSKADEYVSKLGYGETPPLPDQKEYNPLVLQVITIIIIFLITAYIIWKLYKKRPSIKFSPFVFSEATVAPEYTTMQKRNRLLGPPNNAIRKEIFKLEKKLKPPFNRERGETFEAWMDRLQQYEDTDINWDILVDTYHATRYANEENTSLLKKFKSEVNKLYAYQKKAKKR</sequence>
<gene>
    <name evidence="2" type="ORF">BAMA_20265</name>
</gene>
<name>A0A073JZ90_9BACI</name>
<feature type="transmembrane region" description="Helical" evidence="1">
    <location>
        <begin position="170"/>
        <end position="189"/>
    </location>
</feature>